<feature type="signal peptide" evidence="2">
    <location>
        <begin position="1"/>
        <end position="15"/>
    </location>
</feature>
<gene>
    <name evidence="3" type="ORF">EJB05_51369</name>
</gene>
<feature type="chain" id="PRO_5023818070" evidence="2">
    <location>
        <begin position="16"/>
        <end position="146"/>
    </location>
</feature>
<feature type="non-terminal residue" evidence="3">
    <location>
        <position position="1"/>
    </location>
</feature>
<dbReference type="Pfam" id="PF12442">
    <property type="entry name" value="DUF3681"/>
    <property type="match status" value="1"/>
</dbReference>
<dbReference type="InterPro" id="IPR022149">
    <property type="entry name" value="DUF3681"/>
</dbReference>
<feature type="transmembrane region" description="Helical" evidence="1">
    <location>
        <begin position="124"/>
        <end position="145"/>
    </location>
</feature>
<dbReference type="AlphaFoldDB" id="A0A5J9SVV3"/>
<evidence type="ECO:0000256" key="2">
    <source>
        <dbReference type="SAM" id="SignalP"/>
    </source>
</evidence>
<dbReference type="Proteomes" id="UP000324897">
    <property type="component" value="Unassembled WGS sequence"/>
</dbReference>
<keyword evidence="1" id="KW-1133">Transmembrane helix</keyword>
<dbReference type="EMBL" id="RWGY01000228">
    <property type="protein sequence ID" value="TVU03099.1"/>
    <property type="molecule type" value="Genomic_DNA"/>
</dbReference>
<dbReference type="PANTHER" id="PTHR33530">
    <property type="entry name" value="OS01G0147100 PROTEIN"/>
    <property type="match status" value="1"/>
</dbReference>
<keyword evidence="1" id="KW-0472">Membrane</keyword>
<name>A0A5J9SVV3_9POAL</name>
<evidence type="ECO:0000313" key="3">
    <source>
        <dbReference type="EMBL" id="TVU03099.1"/>
    </source>
</evidence>
<evidence type="ECO:0000256" key="1">
    <source>
        <dbReference type="SAM" id="Phobius"/>
    </source>
</evidence>
<feature type="transmembrane region" description="Helical" evidence="1">
    <location>
        <begin position="87"/>
        <end position="112"/>
    </location>
</feature>
<organism evidence="3 4">
    <name type="scientific">Eragrostis curvula</name>
    <name type="common">weeping love grass</name>
    <dbReference type="NCBI Taxonomy" id="38414"/>
    <lineage>
        <taxon>Eukaryota</taxon>
        <taxon>Viridiplantae</taxon>
        <taxon>Streptophyta</taxon>
        <taxon>Embryophyta</taxon>
        <taxon>Tracheophyta</taxon>
        <taxon>Spermatophyta</taxon>
        <taxon>Magnoliopsida</taxon>
        <taxon>Liliopsida</taxon>
        <taxon>Poales</taxon>
        <taxon>Poaceae</taxon>
        <taxon>PACMAD clade</taxon>
        <taxon>Chloridoideae</taxon>
        <taxon>Eragrostideae</taxon>
        <taxon>Eragrostidinae</taxon>
        <taxon>Eragrostis</taxon>
    </lineage>
</organism>
<proteinExistence type="predicted"/>
<reference evidence="3 4" key="1">
    <citation type="journal article" date="2019" name="Sci. Rep.">
        <title>A high-quality genome of Eragrostis curvula grass provides insights into Poaceae evolution and supports new strategies to enhance forage quality.</title>
        <authorList>
            <person name="Carballo J."/>
            <person name="Santos B.A.C.M."/>
            <person name="Zappacosta D."/>
            <person name="Garbus I."/>
            <person name="Selva J.P."/>
            <person name="Gallo C.A."/>
            <person name="Diaz A."/>
            <person name="Albertini E."/>
            <person name="Caccamo M."/>
            <person name="Echenique V."/>
        </authorList>
    </citation>
    <scope>NUCLEOTIDE SEQUENCE [LARGE SCALE GENOMIC DNA]</scope>
    <source>
        <strain evidence="4">cv. Victoria</strain>
        <tissue evidence="3">Leaf</tissue>
    </source>
</reference>
<dbReference type="PANTHER" id="PTHR33530:SF12">
    <property type="entry name" value="MAJOR FACILITATOR SUPERFAMILY (MFS) PROFILE DOMAIN-CONTAINING PROTEIN"/>
    <property type="match status" value="1"/>
</dbReference>
<keyword evidence="4" id="KW-1185">Reference proteome</keyword>
<dbReference type="OrthoDB" id="687678at2759"/>
<comment type="caution">
    <text evidence="3">The sequence shown here is derived from an EMBL/GenBank/DDBJ whole genome shotgun (WGS) entry which is preliminary data.</text>
</comment>
<keyword evidence="1" id="KW-0812">Transmembrane</keyword>
<keyword evidence="2" id="KW-0732">Signal</keyword>
<dbReference type="Gramene" id="TVU03099">
    <property type="protein sequence ID" value="TVU03099"/>
    <property type="gene ID" value="EJB05_51369"/>
</dbReference>
<feature type="transmembrane region" description="Helical" evidence="1">
    <location>
        <begin position="59"/>
        <end position="80"/>
    </location>
</feature>
<protein>
    <submittedName>
        <fullName evidence="3">Uncharacterized protein</fullName>
    </submittedName>
</protein>
<sequence>MLAFGLVTMLAHAHGEVISKALQRTKYKQLASNTRTPLKFFSRQGGAGAQVGRYLAPPLLGATALSLIVFKAPGGVFLRLHGSAPGFVYYGTLIAVVIFGLAEASFGFWVVPRDIDGWRAAGKAVLWISIFLLVFVAALGGLAFLK</sequence>
<accession>A0A5J9SVV3</accession>
<evidence type="ECO:0000313" key="4">
    <source>
        <dbReference type="Proteomes" id="UP000324897"/>
    </source>
</evidence>